<dbReference type="AlphaFoldDB" id="A0A835VPL9"/>
<reference evidence="2" key="1">
    <citation type="journal article" date="2020" name="bioRxiv">
        <title>Comparative genomics of Chlamydomonas.</title>
        <authorList>
            <person name="Craig R.J."/>
            <person name="Hasan A.R."/>
            <person name="Ness R.W."/>
            <person name="Keightley P.D."/>
        </authorList>
    </citation>
    <scope>NUCLEOTIDE SEQUENCE</scope>
    <source>
        <strain evidence="2">SAG 7.73</strain>
    </source>
</reference>
<gene>
    <name evidence="2" type="ORF">HXX76_014408</name>
</gene>
<feature type="region of interest" description="Disordered" evidence="1">
    <location>
        <begin position="129"/>
        <end position="173"/>
    </location>
</feature>
<sequence length="173" mass="18076">MGYTSPASSSFRVSSGSSAGVNVNGLGLPQPVTDVPLGYLGQLRLAQAVPYTSASGPPLSQSDQISGYKEGLDAAHELRQSALAPATITRQDKAMGELWGWLNRYRPGVTPANCTDEELAAYQRGAGAVQQPAAAQQPRRRLFQGNAPQLTTNDVELLSGGNSSELADSSASE</sequence>
<proteinExistence type="predicted"/>
<evidence type="ECO:0000256" key="1">
    <source>
        <dbReference type="SAM" id="MobiDB-lite"/>
    </source>
</evidence>
<evidence type="ECO:0000313" key="2">
    <source>
        <dbReference type="EMBL" id="KAG2424527.1"/>
    </source>
</evidence>
<dbReference type="OrthoDB" id="10600440at2759"/>
<feature type="region of interest" description="Disordered" evidence="1">
    <location>
        <begin position="1"/>
        <end position="27"/>
    </location>
</feature>
<protein>
    <submittedName>
        <fullName evidence="2">Uncharacterized protein</fullName>
    </submittedName>
</protein>
<evidence type="ECO:0000313" key="3">
    <source>
        <dbReference type="Proteomes" id="UP000650467"/>
    </source>
</evidence>
<dbReference type="EMBL" id="JAEHOC010000064">
    <property type="protein sequence ID" value="KAG2424527.1"/>
    <property type="molecule type" value="Genomic_DNA"/>
</dbReference>
<organism evidence="2 3">
    <name type="scientific">Chlamydomonas incerta</name>
    <dbReference type="NCBI Taxonomy" id="51695"/>
    <lineage>
        <taxon>Eukaryota</taxon>
        <taxon>Viridiplantae</taxon>
        <taxon>Chlorophyta</taxon>
        <taxon>core chlorophytes</taxon>
        <taxon>Chlorophyceae</taxon>
        <taxon>CS clade</taxon>
        <taxon>Chlamydomonadales</taxon>
        <taxon>Chlamydomonadaceae</taxon>
        <taxon>Chlamydomonas</taxon>
    </lineage>
</organism>
<accession>A0A835VPL9</accession>
<dbReference type="Proteomes" id="UP000650467">
    <property type="component" value="Unassembled WGS sequence"/>
</dbReference>
<feature type="compositionally biased region" description="Polar residues" evidence="1">
    <location>
        <begin position="146"/>
        <end position="173"/>
    </location>
</feature>
<comment type="caution">
    <text evidence="2">The sequence shown here is derived from an EMBL/GenBank/DDBJ whole genome shotgun (WGS) entry which is preliminary data.</text>
</comment>
<name>A0A835VPL9_CHLIN</name>
<keyword evidence="3" id="KW-1185">Reference proteome</keyword>